<gene>
    <name evidence="2" type="ORF">BJ684DRAFT_14450</name>
</gene>
<dbReference type="Proteomes" id="UP000267251">
    <property type="component" value="Unassembled WGS sequence"/>
</dbReference>
<feature type="region of interest" description="Disordered" evidence="1">
    <location>
        <begin position="102"/>
        <end position="121"/>
    </location>
</feature>
<evidence type="ECO:0000256" key="1">
    <source>
        <dbReference type="SAM" id="MobiDB-lite"/>
    </source>
</evidence>
<protein>
    <submittedName>
        <fullName evidence="2">Uncharacterized protein</fullName>
    </submittedName>
</protein>
<proteinExistence type="predicted"/>
<sequence length="154" mass="17445">MDWSSRGDGPMVVQEMDSTGSKEDGQSNKSDRKEEHHKGKTQCGDPQDDETWDGAWEGESKELHIHHAQTCQVQEEAGGREDVDVKEDAHCKVQRTGCFHDEGSESERVMSKGQMSEEARWKGGRREQNLYGVLGRGREAWSNLRGNPEGEEWK</sequence>
<evidence type="ECO:0000313" key="2">
    <source>
        <dbReference type="EMBL" id="RKP15303.1"/>
    </source>
</evidence>
<feature type="compositionally biased region" description="Basic and acidic residues" evidence="1">
    <location>
        <begin position="20"/>
        <end position="37"/>
    </location>
</feature>
<accession>A0A4P9Y8A4</accession>
<reference evidence="3" key="1">
    <citation type="journal article" date="2018" name="Nat. Microbiol.">
        <title>Leveraging single-cell genomics to expand the fungal tree of life.</title>
        <authorList>
            <person name="Ahrendt S.R."/>
            <person name="Quandt C.A."/>
            <person name="Ciobanu D."/>
            <person name="Clum A."/>
            <person name="Salamov A."/>
            <person name="Andreopoulos B."/>
            <person name="Cheng J.F."/>
            <person name="Woyke T."/>
            <person name="Pelin A."/>
            <person name="Henrissat B."/>
            <person name="Reynolds N.K."/>
            <person name="Benny G.L."/>
            <person name="Smith M.E."/>
            <person name="James T.Y."/>
            <person name="Grigoriev I.V."/>
        </authorList>
    </citation>
    <scope>NUCLEOTIDE SEQUENCE [LARGE SCALE GENOMIC DNA]</scope>
</reference>
<dbReference type="AlphaFoldDB" id="A0A4P9Y8A4"/>
<dbReference type="EMBL" id="KZ987742">
    <property type="protein sequence ID" value="RKP15303.1"/>
    <property type="molecule type" value="Genomic_DNA"/>
</dbReference>
<keyword evidence="3" id="KW-1185">Reference proteome</keyword>
<organism evidence="2 3">
    <name type="scientific">Piptocephalis cylindrospora</name>
    <dbReference type="NCBI Taxonomy" id="1907219"/>
    <lineage>
        <taxon>Eukaryota</taxon>
        <taxon>Fungi</taxon>
        <taxon>Fungi incertae sedis</taxon>
        <taxon>Zoopagomycota</taxon>
        <taxon>Zoopagomycotina</taxon>
        <taxon>Zoopagomycetes</taxon>
        <taxon>Zoopagales</taxon>
        <taxon>Piptocephalidaceae</taxon>
        <taxon>Piptocephalis</taxon>
    </lineage>
</organism>
<evidence type="ECO:0000313" key="3">
    <source>
        <dbReference type="Proteomes" id="UP000267251"/>
    </source>
</evidence>
<feature type="region of interest" description="Disordered" evidence="1">
    <location>
        <begin position="1"/>
        <end position="59"/>
    </location>
</feature>
<name>A0A4P9Y8A4_9FUNG</name>